<evidence type="ECO:0000256" key="3">
    <source>
        <dbReference type="ARBA" id="ARBA00004406"/>
    </source>
</evidence>
<dbReference type="AlphaFoldDB" id="A0A498L551"/>
<reference evidence="17 18" key="1">
    <citation type="submission" date="2018-03" db="EMBL/GenBank/DDBJ databases">
        <title>Draft genome sequence of Rohu Carp (Labeo rohita).</title>
        <authorList>
            <person name="Das P."/>
            <person name="Kushwaha B."/>
            <person name="Joshi C.G."/>
            <person name="Kumar D."/>
            <person name="Nagpure N.S."/>
            <person name="Sahoo L."/>
            <person name="Das S.P."/>
            <person name="Bit A."/>
            <person name="Patnaik S."/>
            <person name="Meher P.K."/>
            <person name="Jayasankar P."/>
            <person name="Koringa P.G."/>
            <person name="Patel N.V."/>
            <person name="Hinsu A.T."/>
            <person name="Kumar R."/>
            <person name="Pandey M."/>
            <person name="Agarwal S."/>
            <person name="Srivastava S."/>
            <person name="Singh M."/>
            <person name="Iquebal M.A."/>
            <person name="Jaiswal S."/>
            <person name="Angadi U.B."/>
            <person name="Kumar N."/>
            <person name="Raza M."/>
            <person name="Shah T.M."/>
            <person name="Rai A."/>
            <person name="Jena J.K."/>
        </authorList>
    </citation>
    <scope>NUCLEOTIDE SEQUENCE [LARGE SCALE GENOMIC DNA]</scope>
    <source>
        <strain evidence="17">DASCIFA01</strain>
        <tissue evidence="17">Testis</tissue>
    </source>
</reference>
<dbReference type="PRINTS" id="PR00463">
    <property type="entry name" value="EP450I"/>
</dbReference>
<evidence type="ECO:0000256" key="5">
    <source>
        <dbReference type="ARBA" id="ARBA00012109"/>
    </source>
</evidence>
<evidence type="ECO:0000256" key="16">
    <source>
        <dbReference type="SAM" id="Phobius"/>
    </source>
</evidence>
<evidence type="ECO:0000256" key="2">
    <source>
        <dbReference type="ARBA" id="ARBA00004174"/>
    </source>
</evidence>
<dbReference type="CDD" id="cd00302">
    <property type="entry name" value="cytochrome_P450"/>
    <property type="match status" value="1"/>
</dbReference>
<feature type="binding site" description="axial binding residue" evidence="15">
    <location>
        <position position="625"/>
    </location>
    <ligand>
        <name>heme</name>
        <dbReference type="ChEBI" id="CHEBI:30413"/>
    </ligand>
    <ligandPart>
        <name>Fe</name>
        <dbReference type="ChEBI" id="CHEBI:18248"/>
    </ligandPart>
</feature>
<comment type="similarity">
    <text evidence="4">Belongs to the cytochrome P450 family.</text>
</comment>
<keyword evidence="13 16" id="KW-0472">Membrane</keyword>
<evidence type="ECO:0000313" key="18">
    <source>
        <dbReference type="Proteomes" id="UP000290572"/>
    </source>
</evidence>
<dbReference type="GO" id="GO:0005506">
    <property type="term" value="F:iron ion binding"/>
    <property type="evidence" value="ECO:0007669"/>
    <property type="project" value="InterPro"/>
</dbReference>
<keyword evidence="7 15" id="KW-0479">Metal-binding</keyword>
<feature type="transmembrane region" description="Helical" evidence="16">
    <location>
        <begin position="714"/>
        <end position="732"/>
    </location>
</feature>
<comment type="catalytic activity">
    <reaction evidence="14">
        <text>an organic molecule + reduced [NADPH--hemoprotein reductase] + O2 = an alcohol + oxidized [NADPH--hemoprotein reductase] + H2O + H(+)</text>
        <dbReference type="Rhea" id="RHEA:17149"/>
        <dbReference type="Rhea" id="RHEA-COMP:11964"/>
        <dbReference type="Rhea" id="RHEA-COMP:11965"/>
        <dbReference type="ChEBI" id="CHEBI:15377"/>
        <dbReference type="ChEBI" id="CHEBI:15378"/>
        <dbReference type="ChEBI" id="CHEBI:15379"/>
        <dbReference type="ChEBI" id="CHEBI:30879"/>
        <dbReference type="ChEBI" id="CHEBI:57618"/>
        <dbReference type="ChEBI" id="CHEBI:58210"/>
        <dbReference type="ChEBI" id="CHEBI:142491"/>
        <dbReference type="EC" id="1.14.14.1"/>
    </reaction>
</comment>
<keyword evidence="18" id="KW-1185">Reference proteome</keyword>
<evidence type="ECO:0000256" key="6">
    <source>
        <dbReference type="ARBA" id="ARBA00022617"/>
    </source>
</evidence>
<dbReference type="Pfam" id="PF00067">
    <property type="entry name" value="p450"/>
    <property type="match status" value="4"/>
</dbReference>
<evidence type="ECO:0000256" key="9">
    <source>
        <dbReference type="ARBA" id="ARBA00022848"/>
    </source>
</evidence>
<dbReference type="GO" id="GO:0005789">
    <property type="term" value="C:endoplasmic reticulum membrane"/>
    <property type="evidence" value="ECO:0007669"/>
    <property type="project" value="UniProtKB-SubCell"/>
</dbReference>
<evidence type="ECO:0000256" key="14">
    <source>
        <dbReference type="ARBA" id="ARBA00047827"/>
    </source>
</evidence>
<keyword evidence="11 15" id="KW-0408">Iron</keyword>
<dbReference type="GO" id="GO:0008395">
    <property type="term" value="F:steroid hydroxylase activity"/>
    <property type="evidence" value="ECO:0007669"/>
    <property type="project" value="TreeGrafter"/>
</dbReference>
<sequence>MIELSSLSVTWTLVILFLTLLFIYGIWPHGFFKKLGIPGPRPWPFFGTFLSYTKGFHNFEMECYKKYGKVWGIYDGRLPILMVADLEMIKAIMVKECYSTFTNRRETNAVLAGPLADGITVVKDERWKRIRSSLSPYFTSGRLKEGRVDFLKLMIQNQISGDHFEDTAEQPTKGLTDHEILSQSFVFIIGGYETTSTTLTYLLYNLATNPDCMKKLVGEIDKNFPPNIPITYDALMKMDYLEMAIHESMRLIPTAPRLERVCKKTVELNGVTIPKDTLVGIPTYVLCRDPQLWDSPEEFRPESYGIWPHGFFKKLGIPGPRPLPFFGTFLSYTKGFHNFDMECYKKFGKVWGAVAPYSLDVVTSSSFSVDIDSINNADDPFVTNIKKFFMFNLFSPLILILNLFPALANLLGKMGITLFSRSSVEFFYSALKKIKDEHNEKSDGRVDFLKLMIQNQIPGDHFEDTAEQPTKGLTDHEILSQSFVFILGGYETTSTTLTYLLYNLATNPDCLEKLVEEIDKNFPPNIPITYDALMKMDYLEMAIHESMRLVPTAPRLERVCKKTVELNGVTIPKDTLVGIPTYVLCRDPQLWDSPEEFRPERFNPESKSEINQYAFMPFGLGPRNCIGMRFAQMIMKLLVVKLLQNFTVETCKETQGLCNFDMECAKKYGKVWGVVGPYSMDVVTSSSFSVDIDSINKADDPFVTNVKKFVQFNMFNPLLLLLLLFPSLALVLKKMGITLFSKSSMEFFYSALRKIKDDHNTESKICGFVNLIGLTDHEILSQSLVFILGGYETTSTTLTFLLYNLATNPDCLEKLVEEIDKNFPLETPITYEALMKMDYLEMAINESMRLLPTAPRLERSSKKTVELNGVTIPKDTLIGIPVYVLCRDPQLWDSPEEFRPERFSPECKSEMNQYAFLPFGLGPRNCIGMRYAVMIMKILVVKLLQNFSVETCKETQVPLEMNVAFQPKVPITLKFIPRSHKEKQ</sequence>
<dbReference type="GO" id="GO:0016712">
    <property type="term" value="F:oxidoreductase activity, acting on paired donors, with incorporation or reduction of molecular oxygen, reduced flavin or flavoprotein as one donor, and incorporation of one atom of oxygen"/>
    <property type="evidence" value="ECO:0007669"/>
    <property type="project" value="UniProtKB-EC"/>
</dbReference>
<proteinExistence type="inferred from homology"/>
<evidence type="ECO:0000313" key="17">
    <source>
        <dbReference type="EMBL" id="RXN03502.1"/>
    </source>
</evidence>
<keyword evidence="16" id="KW-1133">Transmembrane helix</keyword>
<evidence type="ECO:0000256" key="8">
    <source>
        <dbReference type="ARBA" id="ARBA00022824"/>
    </source>
</evidence>
<dbReference type="InterPro" id="IPR001128">
    <property type="entry name" value="Cyt_P450"/>
</dbReference>
<evidence type="ECO:0000256" key="13">
    <source>
        <dbReference type="ARBA" id="ARBA00023136"/>
    </source>
</evidence>
<dbReference type="FunFam" id="1.10.630.10:FF:000182">
    <property type="entry name" value="Cytochrome P450 3A4"/>
    <property type="match status" value="1"/>
</dbReference>
<dbReference type="STRING" id="84645.A0A498L551"/>
<gene>
    <name evidence="17" type="ORF">ROHU_035185</name>
</gene>
<dbReference type="SUPFAM" id="SSF48264">
    <property type="entry name" value="Cytochrome P450"/>
    <property type="match status" value="3"/>
</dbReference>
<dbReference type="InterPro" id="IPR036396">
    <property type="entry name" value="Cyt_P450_sf"/>
</dbReference>
<keyword evidence="9" id="KW-0492">Microsome</keyword>
<keyword evidence="10" id="KW-0560">Oxidoreductase</keyword>
<dbReference type="Gene3D" id="1.10.630.10">
    <property type="entry name" value="Cytochrome P450"/>
    <property type="match status" value="5"/>
</dbReference>
<dbReference type="InterPro" id="IPR050705">
    <property type="entry name" value="Cytochrome_P450_3A"/>
</dbReference>
<evidence type="ECO:0000256" key="11">
    <source>
        <dbReference type="ARBA" id="ARBA00023004"/>
    </source>
</evidence>
<dbReference type="FunFam" id="1.10.630.10:FF:000003">
    <property type="entry name" value="cytochrome P450 3A12-like isoform X2"/>
    <property type="match status" value="2"/>
</dbReference>
<keyword evidence="6 15" id="KW-0349">Heme</keyword>
<feature type="transmembrane region" description="Helical" evidence="16">
    <location>
        <begin position="6"/>
        <end position="27"/>
    </location>
</feature>
<dbReference type="PRINTS" id="PR00385">
    <property type="entry name" value="P450"/>
</dbReference>
<evidence type="ECO:0000256" key="7">
    <source>
        <dbReference type="ARBA" id="ARBA00022723"/>
    </source>
</evidence>
<protein>
    <recommendedName>
        <fullName evidence="5">unspecific monooxygenase</fullName>
        <ecNumber evidence="5">1.14.14.1</ecNumber>
    </recommendedName>
</protein>
<evidence type="ECO:0000256" key="4">
    <source>
        <dbReference type="ARBA" id="ARBA00010617"/>
    </source>
</evidence>
<evidence type="ECO:0000256" key="12">
    <source>
        <dbReference type="ARBA" id="ARBA00023033"/>
    </source>
</evidence>
<evidence type="ECO:0000256" key="1">
    <source>
        <dbReference type="ARBA" id="ARBA00001971"/>
    </source>
</evidence>
<accession>A0A498L551</accession>
<keyword evidence="8" id="KW-0256">Endoplasmic reticulum</keyword>
<dbReference type="PANTHER" id="PTHR24302">
    <property type="entry name" value="CYTOCHROME P450 FAMILY 3"/>
    <property type="match status" value="1"/>
</dbReference>
<keyword evidence="16" id="KW-0812">Transmembrane</keyword>
<evidence type="ECO:0000256" key="15">
    <source>
        <dbReference type="PIRSR" id="PIRSR602401-1"/>
    </source>
</evidence>
<comment type="caution">
    <text evidence="17">The sequence shown here is derived from an EMBL/GenBank/DDBJ whole genome shotgun (WGS) entry which is preliminary data.</text>
</comment>
<keyword evidence="12" id="KW-0503">Monooxygenase</keyword>
<feature type="transmembrane region" description="Helical" evidence="16">
    <location>
        <begin position="389"/>
        <end position="411"/>
    </location>
</feature>
<dbReference type="Proteomes" id="UP000290572">
    <property type="component" value="Unassembled WGS sequence"/>
</dbReference>
<dbReference type="EC" id="1.14.14.1" evidence="5"/>
<dbReference type="GO" id="GO:0020037">
    <property type="term" value="F:heme binding"/>
    <property type="evidence" value="ECO:0007669"/>
    <property type="project" value="InterPro"/>
</dbReference>
<dbReference type="PROSITE" id="PS00086">
    <property type="entry name" value="CYTOCHROME_P450"/>
    <property type="match status" value="2"/>
</dbReference>
<dbReference type="EMBL" id="QBIY01013482">
    <property type="protein sequence ID" value="RXN03502.1"/>
    <property type="molecule type" value="Genomic_DNA"/>
</dbReference>
<evidence type="ECO:0000256" key="10">
    <source>
        <dbReference type="ARBA" id="ARBA00023002"/>
    </source>
</evidence>
<comment type="subcellular location">
    <subcellularLocation>
        <location evidence="3">Endoplasmic reticulum membrane</location>
        <topology evidence="3">Peripheral membrane protein</topology>
    </subcellularLocation>
    <subcellularLocation>
        <location evidence="2">Microsome membrane</location>
        <topology evidence="2">Peripheral membrane protein</topology>
    </subcellularLocation>
</comment>
<comment type="cofactor">
    <cofactor evidence="1 15">
        <name>heme</name>
        <dbReference type="ChEBI" id="CHEBI:30413"/>
    </cofactor>
</comment>
<dbReference type="InterPro" id="IPR002401">
    <property type="entry name" value="Cyt_P450_E_grp-I"/>
</dbReference>
<organism evidence="17 18">
    <name type="scientific">Labeo rohita</name>
    <name type="common">Indian major carp</name>
    <name type="synonym">Cyprinus rohita</name>
    <dbReference type="NCBI Taxonomy" id="84645"/>
    <lineage>
        <taxon>Eukaryota</taxon>
        <taxon>Metazoa</taxon>
        <taxon>Chordata</taxon>
        <taxon>Craniata</taxon>
        <taxon>Vertebrata</taxon>
        <taxon>Euteleostomi</taxon>
        <taxon>Actinopterygii</taxon>
        <taxon>Neopterygii</taxon>
        <taxon>Teleostei</taxon>
        <taxon>Ostariophysi</taxon>
        <taxon>Cypriniformes</taxon>
        <taxon>Cyprinidae</taxon>
        <taxon>Labeoninae</taxon>
        <taxon>Labeonini</taxon>
        <taxon>Labeo</taxon>
    </lineage>
</organism>
<dbReference type="PANTHER" id="PTHR24302:SF17">
    <property type="entry name" value="CYTOCHROME P450, FAMILY 3, SUBFAMILY C, POLYPEPTIDE 4-RELATED"/>
    <property type="match status" value="1"/>
</dbReference>
<name>A0A498L551_LABRO</name>
<dbReference type="InterPro" id="IPR017972">
    <property type="entry name" value="Cyt_P450_CS"/>
</dbReference>